<comment type="similarity">
    <text evidence="5">In the N-terminal section; belongs to the AAA ATPase family.</text>
</comment>
<evidence type="ECO:0000313" key="20">
    <source>
        <dbReference type="WBParaSite" id="EN70_6512"/>
    </source>
</evidence>
<evidence type="ECO:0000256" key="15">
    <source>
        <dbReference type="ARBA" id="ARBA00023049"/>
    </source>
</evidence>
<dbReference type="FunFam" id="1.10.8.60:FF:000019">
    <property type="entry name" value="AFG3-like AAA ATPase 2"/>
    <property type="match status" value="1"/>
</dbReference>
<dbReference type="InterPro" id="IPR003959">
    <property type="entry name" value="ATPase_AAA_core"/>
</dbReference>
<sequence>MAGKEDYKVVHGMLRVGGFIDCYSGKRLLRSLFIAQHRKANISLQSSFVHSYPKTIPKKCLFKTPSSTSWSSHQLTPSFWGRFFSSSSVRHAVNNKDGDRGKEEWSKEPDNKKLRKFFMGLLIGSVVAALITSALTSVWQTKYANQLTIHDFLTYIVPSGQIEQIVITGNNVARIIMKPSPVENLPFRDCGYNMFRPGIGWQKVYVVTAMDTKRLEADIRAIETALGRPPEEWAPVAIIDTSIQGFLDLLLLLLLALMLFGASKSLPSMKSSFQDVLGLKMKLNVIKPNDTNAQKIRFKDVAGLHEAKVEIEEFVDYLKRPEKYMKLGARLPKGALLTGPPGCGKTFLAKALATESSVPFISMNGTEFVEMIGGLGASRIRNLFKTAKKMAPCIIYIDEIDAIGRKRSQSEATGGGSREEEQTLNQLLVEMDGIDSGRGIVLLGSTNRGDILDKALLRPGRFDRHIVIDLPTALERQEMFELYLSKIKLDHEPQYYSKRLAQRTPRFSGADIANVVNEAAIRAASSEKGLVTVDDLDESLQRILAGAEKRSRSMVEEEREIVAYHESGHALIGWLMEHTDALLRVSIIPRTSVKLGFAQYSPRERKILTKEEMFDRMCMLLGGRAAENVIFGRVTTGAEDDLKKVTKSAYAQVQLYGMSEIVGPLSFPMMDDSKRSELGIYKKPFSMKLQHLIDQEASKLVSKAYFTAEGILKMNEEKLRKLAASLLEKEMLSYEDVIRLIGPPKFPKQVVELADHVLPNVEDSQ</sequence>
<keyword evidence="16 17" id="KW-0472">Membrane</keyword>
<keyword evidence="14 17" id="KW-1133">Transmembrane helix</keyword>
<dbReference type="InterPro" id="IPR000642">
    <property type="entry name" value="Peptidase_M41"/>
</dbReference>
<dbReference type="GO" id="GO:0005745">
    <property type="term" value="C:m-AAA complex"/>
    <property type="evidence" value="ECO:0007669"/>
    <property type="project" value="TreeGrafter"/>
</dbReference>
<dbReference type="GO" id="GO:0034982">
    <property type="term" value="P:mitochondrial protein processing"/>
    <property type="evidence" value="ECO:0007669"/>
    <property type="project" value="TreeGrafter"/>
</dbReference>
<keyword evidence="7 17" id="KW-0812">Transmembrane</keyword>
<dbReference type="Pfam" id="PF00004">
    <property type="entry name" value="AAA"/>
    <property type="match status" value="1"/>
</dbReference>
<evidence type="ECO:0000256" key="3">
    <source>
        <dbReference type="ARBA" id="ARBA00004173"/>
    </source>
</evidence>
<dbReference type="HAMAP" id="MF_01458">
    <property type="entry name" value="FtsH"/>
    <property type="match status" value="1"/>
</dbReference>
<dbReference type="SUPFAM" id="SSF52540">
    <property type="entry name" value="P-loop containing nucleoside triphosphate hydrolases"/>
    <property type="match status" value="1"/>
</dbReference>
<evidence type="ECO:0000256" key="13">
    <source>
        <dbReference type="ARBA" id="ARBA00022946"/>
    </source>
</evidence>
<comment type="similarity">
    <text evidence="4">In the C-terminal section; belongs to the peptidase M41 family.</text>
</comment>
<evidence type="ECO:0000256" key="1">
    <source>
        <dbReference type="ARBA" id="ARBA00001947"/>
    </source>
</evidence>
<dbReference type="CDD" id="cd19501">
    <property type="entry name" value="RecA-like_FtsH"/>
    <property type="match status" value="1"/>
</dbReference>
<accession>A0A1I7VV01</accession>
<keyword evidence="6" id="KW-0645">Protease</keyword>
<evidence type="ECO:0000256" key="7">
    <source>
        <dbReference type="ARBA" id="ARBA00022692"/>
    </source>
</evidence>
<keyword evidence="8" id="KW-0479">Metal-binding</keyword>
<keyword evidence="19" id="KW-1185">Reference proteome</keyword>
<reference evidence="20" key="2">
    <citation type="submission" date="2016-11" db="UniProtKB">
        <authorList>
            <consortium name="WormBaseParasite"/>
        </authorList>
    </citation>
    <scope>IDENTIFICATION</scope>
</reference>
<evidence type="ECO:0000259" key="18">
    <source>
        <dbReference type="SMART" id="SM00382"/>
    </source>
</evidence>
<evidence type="ECO:0000256" key="14">
    <source>
        <dbReference type="ARBA" id="ARBA00022989"/>
    </source>
</evidence>
<keyword evidence="15" id="KW-0482">Metalloprotease</keyword>
<evidence type="ECO:0000256" key="5">
    <source>
        <dbReference type="ARBA" id="ARBA00010550"/>
    </source>
</evidence>
<reference evidence="19" key="1">
    <citation type="submission" date="2012-04" db="EMBL/GenBank/DDBJ databases">
        <title>The Genome Sequence of Loa loa.</title>
        <authorList>
            <consortium name="The Broad Institute Genome Sequencing Platform"/>
            <consortium name="Broad Institute Genome Sequencing Center for Infectious Disease"/>
            <person name="Nutman T.B."/>
            <person name="Fink D.L."/>
            <person name="Russ C."/>
            <person name="Young S."/>
            <person name="Zeng Q."/>
            <person name="Gargeya S."/>
            <person name="Alvarado L."/>
            <person name="Berlin A."/>
            <person name="Chapman S.B."/>
            <person name="Chen Z."/>
            <person name="Freedman E."/>
            <person name="Gellesch M."/>
            <person name="Goldberg J."/>
            <person name="Griggs A."/>
            <person name="Gujja S."/>
            <person name="Heilman E.R."/>
            <person name="Heiman D."/>
            <person name="Howarth C."/>
            <person name="Mehta T."/>
            <person name="Neiman D."/>
            <person name="Pearson M."/>
            <person name="Roberts A."/>
            <person name="Saif S."/>
            <person name="Shea T."/>
            <person name="Shenoy N."/>
            <person name="Sisk P."/>
            <person name="Stolte C."/>
            <person name="Sykes S."/>
            <person name="White J."/>
            <person name="Yandava C."/>
            <person name="Haas B."/>
            <person name="Henn M.R."/>
            <person name="Nusbaum C."/>
            <person name="Birren B."/>
        </authorList>
    </citation>
    <scope>NUCLEOTIDE SEQUENCE [LARGE SCALE GENOMIC DNA]</scope>
</reference>
<organism evidence="19 20">
    <name type="scientific">Loa loa</name>
    <name type="common">Eye worm</name>
    <name type="synonym">Filaria loa</name>
    <dbReference type="NCBI Taxonomy" id="7209"/>
    <lineage>
        <taxon>Eukaryota</taxon>
        <taxon>Metazoa</taxon>
        <taxon>Ecdysozoa</taxon>
        <taxon>Nematoda</taxon>
        <taxon>Chromadorea</taxon>
        <taxon>Rhabditida</taxon>
        <taxon>Spirurina</taxon>
        <taxon>Spiruromorpha</taxon>
        <taxon>Filarioidea</taxon>
        <taxon>Onchocercidae</taxon>
        <taxon>Loa</taxon>
    </lineage>
</organism>
<keyword evidence="12" id="KW-0067">ATP-binding</keyword>
<dbReference type="InterPro" id="IPR003593">
    <property type="entry name" value="AAA+_ATPase"/>
</dbReference>
<keyword evidence="10" id="KW-0378">Hydrolase</keyword>
<dbReference type="InterPro" id="IPR027417">
    <property type="entry name" value="P-loop_NTPase"/>
</dbReference>
<keyword evidence="11" id="KW-0862">Zinc</keyword>
<evidence type="ECO:0000256" key="8">
    <source>
        <dbReference type="ARBA" id="ARBA00022723"/>
    </source>
</evidence>
<dbReference type="Gene3D" id="3.40.1690.20">
    <property type="match status" value="1"/>
</dbReference>
<dbReference type="InterPro" id="IPR005936">
    <property type="entry name" value="FtsH"/>
</dbReference>
<dbReference type="InterPro" id="IPR037219">
    <property type="entry name" value="Peptidase_M41-like"/>
</dbReference>
<comment type="cofactor">
    <cofactor evidence="1">
        <name>Zn(2+)</name>
        <dbReference type="ChEBI" id="CHEBI:29105"/>
    </cofactor>
</comment>
<dbReference type="GO" id="GO:0004222">
    <property type="term" value="F:metalloendopeptidase activity"/>
    <property type="evidence" value="ECO:0007669"/>
    <property type="project" value="InterPro"/>
</dbReference>
<dbReference type="Pfam" id="PF01434">
    <property type="entry name" value="Peptidase_M41"/>
    <property type="match status" value="1"/>
</dbReference>
<dbReference type="InterPro" id="IPR041569">
    <property type="entry name" value="AAA_lid_3"/>
</dbReference>
<dbReference type="SUPFAM" id="SSF140990">
    <property type="entry name" value="FtsH protease domain-like"/>
    <property type="match status" value="1"/>
</dbReference>
<dbReference type="WBParaSite" id="EN70_6512">
    <property type="protein sequence ID" value="EN70_6512"/>
    <property type="gene ID" value="EN70_6512"/>
</dbReference>
<dbReference type="InterPro" id="IPR050928">
    <property type="entry name" value="ATP-dep_Zn_Metalloprotease"/>
</dbReference>
<dbReference type="GO" id="GO:0005524">
    <property type="term" value="F:ATP binding"/>
    <property type="evidence" value="ECO:0007669"/>
    <property type="project" value="UniProtKB-KW"/>
</dbReference>
<dbReference type="AlphaFoldDB" id="A0A1I7VV01"/>
<proteinExistence type="inferred from homology"/>
<dbReference type="Pfam" id="PF17862">
    <property type="entry name" value="AAA_lid_3"/>
    <property type="match status" value="1"/>
</dbReference>
<feature type="domain" description="AAA+ ATPase" evidence="18">
    <location>
        <begin position="331"/>
        <end position="472"/>
    </location>
</feature>
<dbReference type="Gene3D" id="1.20.58.760">
    <property type="entry name" value="Peptidase M41"/>
    <property type="match status" value="1"/>
</dbReference>
<dbReference type="GO" id="GO:0004176">
    <property type="term" value="F:ATP-dependent peptidase activity"/>
    <property type="evidence" value="ECO:0007669"/>
    <property type="project" value="InterPro"/>
</dbReference>
<evidence type="ECO:0000256" key="12">
    <source>
        <dbReference type="ARBA" id="ARBA00022840"/>
    </source>
</evidence>
<dbReference type="SMART" id="SM00382">
    <property type="entry name" value="AAA"/>
    <property type="match status" value="1"/>
</dbReference>
<dbReference type="FunFam" id="1.20.58.760:FF:000003">
    <property type="entry name" value="AFG3-like AAA ATPase 2"/>
    <property type="match status" value="1"/>
</dbReference>
<keyword evidence="13" id="KW-0809">Transit peptide</keyword>
<dbReference type="eggNOG" id="KOG0731">
    <property type="taxonomic scope" value="Eukaryota"/>
</dbReference>
<dbReference type="Gene3D" id="3.40.50.300">
    <property type="entry name" value="P-loop containing nucleotide triphosphate hydrolases"/>
    <property type="match status" value="1"/>
</dbReference>
<evidence type="ECO:0000256" key="10">
    <source>
        <dbReference type="ARBA" id="ARBA00022801"/>
    </source>
</evidence>
<evidence type="ECO:0000256" key="4">
    <source>
        <dbReference type="ARBA" id="ARBA00010044"/>
    </source>
</evidence>
<evidence type="ECO:0000256" key="16">
    <source>
        <dbReference type="ARBA" id="ARBA00023136"/>
    </source>
</evidence>
<dbReference type="GO" id="GO:0016887">
    <property type="term" value="F:ATP hydrolysis activity"/>
    <property type="evidence" value="ECO:0007669"/>
    <property type="project" value="InterPro"/>
</dbReference>
<dbReference type="FunFam" id="3.40.50.300:FF:000277">
    <property type="entry name" value="ATP-dependent zinc metalloprotease FtsH"/>
    <property type="match status" value="1"/>
</dbReference>
<evidence type="ECO:0000256" key="17">
    <source>
        <dbReference type="SAM" id="Phobius"/>
    </source>
</evidence>
<dbReference type="PANTHER" id="PTHR43655:SF8">
    <property type="entry name" value="PARAPLEGIN"/>
    <property type="match status" value="1"/>
</dbReference>
<dbReference type="GO" id="GO:0046872">
    <property type="term" value="F:metal ion binding"/>
    <property type="evidence" value="ECO:0007669"/>
    <property type="project" value="UniProtKB-KW"/>
</dbReference>
<feature type="transmembrane region" description="Helical" evidence="17">
    <location>
        <begin position="117"/>
        <end position="139"/>
    </location>
</feature>
<keyword evidence="9" id="KW-0547">Nucleotide-binding</keyword>
<protein>
    <submittedName>
        <fullName evidence="20">AAA domain-containing protein</fullName>
    </submittedName>
</protein>
<dbReference type="Gene3D" id="1.10.8.60">
    <property type="match status" value="1"/>
</dbReference>
<dbReference type="Proteomes" id="UP000095285">
    <property type="component" value="Unassembled WGS sequence"/>
</dbReference>
<evidence type="ECO:0000256" key="6">
    <source>
        <dbReference type="ARBA" id="ARBA00022670"/>
    </source>
</evidence>
<name>A0A1I7VV01_LOALO</name>
<evidence type="ECO:0000256" key="9">
    <source>
        <dbReference type="ARBA" id="ARBA00022741"/>
    </source>
</evidence>
<dbReference type="PANTHER" id="PTHR43655">
    <property type="entry name" value="ATP-DEPENDENT PROTEASE"/>
    <property type="match status" value="1"/>
</dbReference>
<evidence type="ECO:0000313" key="19">
    <source>
        <dbReference type="Proteomes" id="UP000095285"/>
    </source>
</evidence>
<evidence type="ECO:0000256" key="2">
    <source>
        <dbReference type="ARBA" id="ARBA00004141"/>
    </source>
</evidence>
<comment type="subcellular location">
    <subcellularLocation>
        <location evidence="2">Membrane</location>
        <topology evidence="2">Multi-pass membrane protein</topology>
    </subcellularLocation>
    <subcellularLocation>
        <location evidence="3">Mitochondrion</location>
    </subcellularLocation>
</comment>
<evidence type="ECO:0000256" key="11">
    <source>
        <dbReference type="ARBA" id="ARBA00022833"/>
    </source>
</evidence>
<dbReference type="STRING" id="7209.A0A1I7VV01"/>